<gene>
    <name evidence="3" type="ORF">RRF57_010781</name>
</gene>
<proteinExistence type="predicted"/>
<comment type="caution">
    <text evidence="3">The sequence shown here is derived from an EMBL/GenBank/DDBJ whole genome shotgun (WGS) entry which is preliminary data.</text>
</comment>
<feature type="compositionally biased region" description="Polar residues" evidence="1">
    <location>
        <begin position="47"/>
        <end position="75"/>
    </location>
</feature>
<keyword evidence="2" id="KW-0472">Membrane</keyword>
<keyword evidence="4" id="KW-1185">Reference proteome</keyword>
<feature type="transmembrane region" description="Helical" evidence="2">
    <location>
        <begin position="85"/>
        <end position="103"/>
    </location>
</feature>
<dbReference type="EMBL" id="JAWHQM010000048">
    <property type="protein sequence ID" value="KAK5635069.1"/>
    <property type="molecule type" value="Genomic_DNA"/>
</dbReference>
<evidence type="ECO:0000256" key="1">
    <source>
        <dbReference type="SAM" id="MobiDB-lite"/>
    </source>
</evidence>
<dbReference type="AlphaFoldDB" id="A0AAN7V1Z1"/>
<accession>A0AAN7V1Z1</accession>
<keyword evidence="2" id="KW-1133">Transmembrane helix</keyword>
<sequence length="109" mass="12013">MPACRMEYQILNWASGRRHQARARQGSPGWFKQTKRGSPIKARPQRCMTTSRANHTIPSRATVSSSVRQNAGSDQDSAEGHGDLVVFWLCSGGVSLHVFVVFVSEAGRL</sequence>
<feature type="region of interest" description="Disordered" evidence="1">
    <location>
        <begin position="19"/>
        <end position="78"/>
    </location>
</feature>
<organism evidence="3 4">
    <name type="scientific">Xylaria bambusicola</name>
    <dbReference type="NCBI Taxonomy" id="326684"/>
    <lineage>
        <taxon>Eukaryota</taxon>
        <taxon>Fungi</taxon>
        <taxon>Dikarya</taxon>
        <taxon>Ascomycota</taxon>
        <taxon>Pezizomycotina</taxon>
        <taxon>Sordariomycetes</taxon>
        <taxon>Xylariomycetidae</taxon>
        <taxon>Xylariales</taxon>
        <taxon>Xylariaceae</taxon>
        <taxon>Xylaria</taxon>
    </lineage>
</organism>
<name>A0AAN7V1Z1_9PEZI</name>
<evidence type="ECO:0000313" key="3">
    <source>
        <dbReference type="EMBL" id="KAK5635069.1"/>
    </source>
</evidence>
<keyword evidence="2" id="KW-0812">Transmembrane</keyword>
<reference evidence="3 4" key="1">
    <citation type="submission" date="2023-10" db="EMBL/GenBank/DDBJ databases">
        <title>Draft genome sequence of Xylaria bambusicola isolate GMP-LS, the root and basal stem rot pathogen of sugarcane in Indonesia.</title>
        <authorList>
            <person name="Selvaraj P."/>
            <person name="Muralishankar V."/>
            <person name="Muruganantham S."/>
            <person name="Sp S."/>
            <person name="Haryani S."/>
            <person name="Lau K.J.X."/>
            <person name="Naqvi N.I."/>
        </authorList>
    </citation>
    <scope>NUCLEOTIDE SEQUENCE [LARGE SCALE GENOMIC DNA]</scope>
    <source>
        <strain evidence="3">GMP-LS</strain>
    </source>
</reference>
<evidence type="ECO:0000256" key="2">
    <source>
        <dbReference type="SAM" id="Phobius"/>
    </source>
</evidence>
<dbReference type="Proteomes" id="UP001305414">
    <property type="component" value="Unassembled WGS sequence"/>
</dbReference>
<protein>
    <submittedName>
        <fullName evidence="3">Uncharacterized protein</fullName>
    </submittedName>
</protein>
<evidence type="ECO:0000313" key="4">
    <source>
        <dbReference type="Proteomes" id="UP001305414"/>
    </source>
</evidence>